<feature type="domain" description="N-acetyltransferase" evidence="1">
    <location>
        <begin position="6"/>
        <end position="145"/>
    </location>
</feature>
<evidence type="ECO:0000313" key="2">
    <source>
        <dbReference type="EMBL" id="PMC59197.1"/>
    </source>
</evidence>
<protein>
    <submittedName>
        <fullName evidence="2">GNAT family N-acetyltransferase</fullName>
    </submittedName>
</protein>
<dbReference type="SUPFAM" id="SSF55729">
    <property type="entry name" value="Acyl-CoA N-acyltransferases (Nat)"/>
    <property type="match status" value="1"/>
</dbReference>
<dbReference type="STRING" id="84521.SAMN04487994_100235"/>
<comment type="caution">
    <text evidence="2">The sequence shown here is derived from an EMBL/GenBank/DDBJ whole genome shotgun (WGS) entry which is preliminary data.</text>
</comment>
<keyword evidence="3" id="KW-1185">Reference proteome</keyword>
<dbReference type="AlphaFoldDB" id="A0A2N6SQ53"/>
<dbReference type="Gene3D" id="3.40.630.30">
    <property type="match status" value="1"/>
</dbReference>
<evidence type="ECO:0000259" key="1">
    <source>
        <dbReference type="PROSITE" id="PS51186"/>
    </source>
</evidence>
<dbReference type="InterPro" id="IPR016181">
    <property type="entry name" value="Acyl_CoA_acyltransferase"/>
</dbReference>
<dbReference type="GO" id="GO:0008080">
    <property type="term" value="F:N-acetyltransferase activity"/>
    <property type="evidence" value="ECO:0007669"/>
    <property type="project" value="TreeGrafter"/>
</dbReference>
<organism evidence="2 3">
    <name type="scientific">Dolosicoccus paucivorans</name>
    <dbReference type="NCBI Taxonomy" id="84521"/>
    <lineage>
        <taxon>Bacteria</taxon>
        <taxon>Bacillati</taxon>
        <taxon>Bacillota</taxon>
        <taxon>Bacilli</taxon>
        <taxon>Lactobacillales</taxon>
        <taxon>Aerococcaceae</taxon>
        <taxon>Dolosicoccus</taxon>
    </lineage>
</organism>
<dbReference type="PANTHER" id="PTHR13355">
    <property type="entry name" value="GLUCOSAMINE 6-PHOSPHATE N-ACETYLTRANSFERASE"/>
    <property type="match status" value="1"/>
</dbReference>
<dbReference type="Proteomes" id="UP000235682">
    <property type="component" value="Unassembled WGS sequence"/>
</dbReference>
<gene>
    <name evidence="2" type="ORF">CJ205_00385</name>
</gene>
<dbReference type="Pfam" id="PF13673">
    <property type="entry name" value="Acetyltransf_10"/>
    <property type="match status" value="1"/>
</dbReference>
<dbReference type="CDD" id="cd04301">
    <property type="entry name" value="NAT_SF"/>
    <property type="match status" value="1"/>
</dbReference>
<reference evidence="2 3" key="1">
    <citation type="submission" date="2017-09" db="EMBL/GenBank/DDBJ databases">
        <title>Bacterial strain isolated from the female urinary microbiota.</title>
        <authorList>
            <person name="Thomas-White K."/>
            <person name="Kumar N."/>
            <person name="Forster S."/>
            <person name="Putonti C."/>
            <person name="Lawley T."/>
            <person name="Wolfe A.J."/>
        </authorList>
    </citation>
    <scope>NUCLEOTIDE SEQUENCE [LARGE SCALE GENOMIC DNA]</scope>
    <source>
        <strain evidence="2 3">UMB0852</strain>
    </source>
</reference>
<sequence>MYVQFKWTQDLTHPIYQHALEIRKAVFIKDQGIDPQLELDGQDDLYYHVVGYDQEQPICVARIKIDRNILTVQRVAVLSHYQRQGVGRQLMNEIKQFGQSQSVTQLFLSAQHTAVPFYESLGYTVVEGSQHMDAGILHFDMKQLI</sequence>
<dbReference type="InterPro" id="IPR000182">
    <property type="entry name" value="GNAT_dom"/>
</dbReference>
<evidence type="ECO:0000313" key="3">
    <source>
        <dbReference type="Proteomes" id="UP000235682"/>
    </source>
</evidence>
<dbReference type="EMBL" id="PNHE01000001">
    <property type="protein sequence ID" value="PMC59197.1"/>
    <property type="molecule type" value="Genomic_DNA"/>
</dbReference>
<accession>A0A2N6SQ53</accession>
<dbReference type="OrthoDB" id="9796171at2"/>
<name>A0A2N6SQ53_9LACT</name>
<dbReference type="InterPro" id="IPR039143">
    <property type="entry name" value="GNPNAT1-like"/>
</dbReference>
<dbReference type="PROSITE" id="PS51186">
    <property type="entry name" value="GNAT"/>
    <property type="match status" value="1"/>
</dbReference>
<proteinExistence type="predicted"/>
<keyword evidence="2" id="KW-0808">Transferase</keyword>